<organism evidence="1 2">
    <name type="scientific">Dichomitus squalens (strain LYAD-421)</name>
    <name type="common">Western red white-rot fungus</name>
    <dbReference type="NCBI Taxonomy" id="732165"/>
    <lineage>
        <taxon>Eukaryota</taxon>
        <taxon>Fungi</taxon>
        <taxon>Dikarya</taxon>
        <taxon>Basidiomycota</taxon>
        <taxon>Agaricomycotina</taxon>
        <taxon>Agaricomycetes</taxon>
        <taxon>Polyporales</taxon>
        <taxon>Polyporaceae</taxon>
        <taxon>Dichomitus</taxon>
    </lineage>
</organism>
<dbReference type="OMA" id="KCTATSK"/>
<dbReference type="OrthoDB" id="2418900at2759"/>
<protein>
    <recommendedName>
        <fullName evidence="3">C2H2-type domain-containing protein</fullName>
    </recommendedName>
</protein>
<gene>
    <name evidence="1" type="ORF">DICSQDRAFT_148366</name>
</gene>
<name>R7STV1_DICSQ</name>
<evidence type="ECO:0000313" key="1">
    <source>
        <dbReference type="EMBL" id="EJF59649.1"/>
    </source>
</evidence>
<sequence>MSHSVNFRRSVAQYSCGCCGTKVDTLQGVRSHISQSRKCRDALNHLNNSIVHSDSDITHHEDTTISPSPPSPLLHTEALEGKLPRIDVKQAQPDIAGVPLARPRHVTVEEVEDIEAGGLPKHPWVGEFPAEVARVYGHGETAFEHLSKTKRQKGETSFAPFADRDEWDLASWLVKSGLSQKAMEEYLTLPITRNRTCLSYRNKYTFLNKVDDLPRGPDWICDEWELIGDVADEDGEMKTEELELWRRNPVECIRELLGNPVFRDAVRYAPEKLFCDTAGDTRIYDETWTGDWWWDLQGVLPPGATIAPVILSSDKTQLSHFSGDKQAWPCMRAILAPLVEAGKDGVEMLCADGAIRRVHPILAAYIADHPEQCLVSGCQENFCPKCTTHSSELGDPVHSVMKDQASVWEIMQEQAEGDGPTEFKALGLRLIDPFWRELPHCDIFSCFTPDLLHQLHKGVFKDHTVSWATACLDGGVDELDRRFKAMPSHPGLRHFKRGISLVSQWTGTEYKHMEKVFVGAMTGGISDPEVLLAVRAVLDFIYYAHFEAHSDDSLACLDAAWTAFHTHKHVFIQEGVREHFNIPKIHSALHYLLSIRKLGTTDGYNTEHSERFHIDYAKRGYTASNKRAFIKQMTVWLDRQEAIDRFQAYLDWAEPLLSGSDNGWEDEEDEDGDIIMGHSGGDNRGEKPPPYMVAKTPGLSGITVQQLEKDFGCTNFIARLEDYLRTASRSRPLPTAAQFIHTSSRFSLYKRIHVFLPRLRQVAARSVIKDTIRATPMQPARPLHRAVPAHFDTVLAQDHPGDRHPEDHAVDGLCVARVRAIIRLPDAYGEHLTKHPVAYVEWFTPLRQRDPSTGMFKVNVSTRNHRRRTSIIPITQIVRSCHLIPMWGKHVDTTWTSRNVLDKCKKFYVNSYLRHHDFVFLRYLQEK</sequence>
<dbReference type="EMBL" id="JH719422">
    <property type="protein sequence ID" value="EJF59649.1"/>
    <property type="molecule type" value="Genomic_DNA"/>
</dbReference>
<proteinExistence type="predicted"/>
<accession>R7STV1</accession>
<dbReference type="AlphaFoldDB" id="R7STV1"/>
<dbReference type="InterPro" id="IPR041078">
    <property type="entry name" value="Plavaka"/>
</dbReference>
<evidence type="ECO:0000313" key="2">
    <source>
        <dbReference type="Proteomes" id="UP000053319"/>
    </source>
</evidence>
<dbReference type="Pfam" id="PF18759">
    <property type="entry name" value="Plavaka"/>
    <property type="match status" value="2"/>
</dbReference>
<dbReference type="HOGENOM" id="CLU_006344_4_2_1"/>
<dbReference type="RefSeq" id="XP_007367587.1">
    <property type="nucleotide sequence ID" value="XM_007367525.1"/>
</dbReference>
<dbReference type="GeneID" id="18836738"/>
<dbReference type="Proteomes" id="UP000053319">
    <property type="component" value="Unassembled WGS sequence"/>
</dbReference>
<dbReference type="KEGG" id="dsq:DICSQDRAFT_148366"/>
<reference evidence="1 2" key="1">
    <citation type="journal article" date="2012" name="Science">
        <title>The Paleozoic origin of enzymatic lignin decomposition reconstructed from 31 fungal genomes.</title>
        <authorList>
            <person name="Floudas D."/>
            <person name="Binder M."/>
            <person name="Riley R."/>
            <person name="Barry K."/>
            <person name="Blanchette R.A."/>
            <person name="Henrissat B."/>
            <person name="Martinez A.T."/>
            <person name="Otillar R."/>
            <person name="Spatafora J.W."/>
            <person name="Yadav J.S."/>
            <person name="Aerts A."/>
            <person name="Benoit I."/>
            <person name="Boyd A."/>
            <person name="Carlson A."/>
            <person name="Copeland A."/>
            <person name="Coutinho P.M."/>
            <person name="de Vries R.P."/>
            <person name="Ferreira P."/>
            <person name="Findley K."/>
            <person name="Foster B."/>
            <person name="Gaskell J."/>
            <person name="Glotzer D."/>
            <person name="Gorecki P."/>
            <person name="Heitman J."/>
            <person name="Hesse C."/>
            <person name="Hori C."/>
            <person name="Igarashi K."/>
            <person name="Jurgens J.A."/>
            <person name="Kallen N."/>
            <person name="Kersten P."/>
            <person name="Kohler A."/>
            <person name="Kuees U."/>
            <person name="Kumar T.K.A."/>
            <person name="Kuo A."/>
            <person name="LaButti K."/>
            <person name="Larrondo L.F."/>
            <person name="Lindquist E."/>
            <person name="Ling A."/>
            <person name="Lombard V."/>
            <person name="Lucas S."/>
            <person name="Lundell T."/>
            <person name="Martin R."/>
            <person name="McLaughlin D.J."/>
            <person name="Morgenstern I."/>
            <person name="Morin E."/>
            <person name="Murat C."/>
            <person name="Nagy L.G."/>
            <person name="Nolan M."/>
            <person name="Ohm R.A."/>
            <person name="Patyshakuliyeva A."/>
            <person name="Rokas A."/>
            <person name="Ruiz-Duenas F.J."/>
            <person name="Sabat G."/>
            <person name="Salamov A."/>
            <person name="Samejima M."/>
            <person name="Schmutz J."/>
            <person name="Slot J.C."/>
            <person name="St John F."/>
            <person name="Stenlid J."/>
            <person name="Sun H."/>
            <person name="Sun S."/>
            <person name="Syed K."/>
            <person name="Tsang A."/>
            <person name="Wiebenga A."/>
            <person name="Young D."/>
            <person name="Pisabarro A."/>
            <person name="Eastwood D.C."/>
            <person name="Martin F."/>
            <person name="Cullen D."/>
            <person name="Grigoriev I.V."/>
            <person name="Hibbett D.S."/>
        </authorList>
    </citation>
    <scope>NUCLEOTIDE SEQUENCE [LARGE SCALE GENOMIC DNA]</scope>
    <source>
        <strain evidence="1 2">LYAD-421 SS1</strain>
    </source>
</reference>
<evidence type="ECO:0008006" key="3">
    <source>
        <dbReference type="Google" id="ProtNLM"/>
    </source>
</evidence>